<protein>
    <submittedName>
        <fullName evidence="5">FMN reductase</fullName>
        <ecNumber evidence="5">1.5.1.38</ecNumber>
    </submittedName>
</protein>
<dbReference type="InterPro" id="IPR029039">
    <property type="entry name" value="Flavoprotein-like_sf"/>
</dbReference>
<dbReference type="AlphaFoldDB" id="A0A0B6ALX6"/>
<feature type="domain" description="NADPH-dependent FMN reductase-like" evidence="4">
    <location>
        <begin position="5"/>
        <end position="143"/>
    </location>
</feature>
<evidence type="ECO:0000256" key="3">
    <source>
        <dbReference type="ARBA" id="ARBA00023002"/>
    </source>
</evidence>
<dbReference type="GO" id="GO:0052873">
    <property type="term" value="F:FMN reductase (NADPH) activity"/>
    <property type="evidence" value="ECO:0007669"/>
    <property type="project" value="UniProtKB-EC"/>
</dbReference>
<dbReference type="InterPro" id="IPR051814">
    <property type="entry name" value="NAD(P)H-dep_FMN_reductase"/>
</dbReference>
<dbReference type="NCBIfam" id="TIGR03567">
    <property type="entry name" value="FMN_reduc_SsuE"/>
    <property type="match status" value="1"/>
</dbReference>
<evidence type="ECO:0000313" key="6">
    <source>
        <dbReference type="Proteomes" id="UP000031829"/>
    </source>
</evidence>
<dbReference type="InterPro" id="IPR005025">
    <property type="entry name" value="FMN_Rdtase-like_dom"/>
</dbReference>
<gene>
    <name evidence="5" type="primary">ssuE</name>
    <name evidence="5" type="ORF">BG04_1705</name>
</gene>
<dbReference type="Proteomes" id="UP000031829">
    <property type="component" value="Chromosome"/>
</dbReference>
<dbReference type="Pfam" id="PF03358">
    <property type="entry name" value="FMN_red"/>
    <property type="match status" value="1"/>
</dbReference>
<name>A0A0B6ALX6_PRIM2</name>
<accession>A0A0B6ALX6</accession>
<dbReference type="SUPFAM" id="SSF52218">
    <property type="entry name" value="Flavoproteins"/>
    <property type="match status" value="1"/>
</dbReference>
<evidence type="ECO:0000259" key="4">
    <source>
        <dbReference type="Pfam" id="PF03358"/>
    </source>
</evidence>
<dbReference type="HOGENOM" id="CLU_055322_3_0_9"/>
<dbReference type="Gene3D" id="3.40.50.360">
    <property type="match status" value="1"/>
</dbReference>
<dbReference type="PANTHER" id="PTHR43408:SF1">
    <property type="entry name" value="FMN REDUCTASE (NADPH)"/>
    <property type="match status" value="1"/>
</dbReference>
<organism evidence="5 6">
    <name type="scientific">Priestia megaterium (strain ATCC 14581 / DSM 32 / CCUG 1817 / JCM 2506 / NBRC 15308 / NCIMB 9376 / NCTC 10342 / NRRL B-14308 / VKM B-512 / Ford 19)</name>
    <name type="common">Bacillus megaterium</name>
    <dbReference type="NCBI Taxonomy" id="1348623"/>
    <lineage>
        <taxon>Bacteria</taxon>
        <taxon>Bacillati</taxon>
        <taxon>Bacillota</taxon>
        <taxon>Bacilli</taxon>
        <taxon>Bacillales</taxon>
        <taxon>Bacillaceae</taxon>
        <taxon>Priestia</taxon>
    </lineage>
</organism>
<proteinExistence type="predicted"/>
<keyword evidence="3 5" id="KW-0560">Oxidoreductase</keyword>
<reference evidence="5 6" key="1">
    <citation type="journal article" date="2015" name="Genome Announc.">
        <title>Complete genome sequences for 35 biothreat assay-relevant bacillus species.</title>
        <authorList>
            <person name="Johnson S.L."/>
            <person name="Daligault H.E."/>
            <person name="Davenport K.W."/>
            <person name="Jaissle J."/>
            <person name="Frey K.G."/>
            <person name="Ladner J.T."/>
            <person name="Broomall S.M."/>
            <person name="Bishop-Lilly K.A."/>
            <person name="Bruce D.C."/>
            <person name="Gibbons H.S."/>
            <person name="Coyne S.R."/>
            <person name="Lo C.C."/>
            <person name="Meincke L."/>
            <person name="Munk A.C."/>
            <person name="Koroleva G.I."/>
            <person name="Rosenzweig C.N."/>
            <person name="Palacios G.F."/>
            <person name="Redden C.L."/>
            <person name="Minogue T.D."/>
            <person name="Chain P.S."/>
        </authorList>
    </citation>
    <scope>NUCLEOTIDE SEQUENCE [LARGE SCALE GENOMIC DNA]</scope>
    <source>
        <strain evidence="6">ATCC 14581 / DSM 32 / JCM 2506 / NBRC 15308 / NCIMB 9376 / NCTC 10342 / NRRL B-14308 / VKM B-512</strain>
    </source>
</reference>
<dbReference type="GeneID" id="93645171"/>
<dbReference type="PANTHER" id="PTHR43408">
    <property type="entry name" value="FMN REDUCTASE (NADPH)"/>
    <property type="match status" value="1"/>
</dbReference>
<dbReference type="InterPro" id="IPR020048">
    <property type="entry name" value="NADPH-dep_FMN_reduc_SsuE"/>
</dbReference>
<dbReference type="EMBL" id="CP009920">
    <property type="protein sequence ID" value="AJI20829.1"/>
    <property type="molecule type" value="Genomic_DNA"/>
</dbReference>
<dbReference type="KEGG" id="bmeg:BG04_1705"/>
<dbReference type="GO" id="GO:0046306">
    <property type="term" value="P:alkanesulfonate catabolic process"/>
    <property type="evidence" value="ECO:0007669"/>
    <property type="project" value="InterPro"/>
</dbReference>
<sequence length="184" mass="20360">MSQFTIITGSPSKQSRSAALSEYIAAYLQNEKYEVKTVHVRDLPAEDLLYANFSSPAIQEAQKKVSDADAVIIVSPIYKASYTGILKTFLDLIPEKGLHNKTVLPIATGGTIAHLLALDYVFKPTLSVLGATALIHGVYIVDSEVAYTKENEIEFIAEEAEARIKRSLKELEYHLEQTKRSVES</sequence>
<evidence type="ECO:0000313" key="5">
    <source>
        <dbReference type="EMBL" id="AJI20829.1"/>
    </source>
</evidence>
<dbReference type="RefSeq" id="WP_034648723.1">
    <property type="nucleotide sequence ID" value="NZ_BCVB01000008.1"/>
</dbReference>
<keyword evidence="1" id="KW-0285">Flavoprotein</keyword>
<evidence type="ECO:0000256" key="2">
    <source>
        <dbReference type="ARBA" id="ARBA00022643"/>
    </source>
</evidence>
<dbReference type="EC" id="1.5.1.38" evidence="5"/>
<evidence type="ECO:0000256" key="1">
    <source>
        <dbReference type="ARBA" id="ARBA00022630"/>
    </source>
</evidence>
<keyword evidence="2" id="KW-0288">FMN</keyword>